<gene>
    <name evidence="1" type="ORF">GP475_03245</name>
</gene>
<dbReference type="AlphaFoldDB" id="A0A7H0SMJ8"/>
<keyword evidence="2" id="KW-1185">Reference proteome</keyword>
<dbReference type="Pfam" id="PF21853">
    <property type="entry name" value="DUF6912"/>
    <property type="match status" value="1"/>
</dbReference>
<protein>
    <submittedName>
        <fullName evidence="1">Uncharacterized protein</fullName>
    </submittedName>
</protein>
<dbReference type="KEGG" id="cpoy:GP475_03245"/>
<proteinExistence type="predicted"/>
<evidence type="ECO:0000313" key="2">
    <source>
        <dbReference type="Proteomes" id="UP000516320"/>
    </source>
</evidence>
<dbReference type="RefSeq" id="WP_187975226.1">
    <property type="nucleotide sequence ID" value="NZ_CP046884.1"/>
</dbReference>
<accession>A0A7H0SMJ8</accession>
<evidence type="ECO:0000313" key="1">
    <source>
        <dbReference type="EMBL" id="QNQ89773.1"/>
    </source>
</evidence>
<dbReference type="Proteomes" id="UP000516320">
    <property type="component" value="Chromosome"/>
</dbReference>
<dbReference type="EMBL" id="CP046884">
    <property type="protein sequence ID" value="QNQ89773.1"/>
    <property type="molecule type" value="Genomic_DNA"/>
</dbReference>
<dbReference type="InterPro" id="IPR054206">
    <property type="entry name" value="DUF6912"/>
</dbReference>
<organism evidence="1 2">
    <name type="scientific">Corynebacterium poyangense</name>
    <dbReference type="NCBI Taxonomy" id="2684405"/>
    <lineage>
        <taxon>Bacteria</taxon>
        <taxon>Bacillati</taxon>
        <taxon>Actinomycetota</taxon>
        <taxon>Actinomycetes</taxon>
        <taxon>Mycobacteriales</taxon>
        <taxon>Corynebacteriaceae</taxon>
        <taxon>Corynebacterium</taxon>
    </lineage>
</organism>
<sequence>MRVYLPATFTMLSGLKETGEMYARSGYGFALTQALRDFYDHGDDEEIAHAAFQDAAEASIRLLAIGDENTFPHRRVVVSVDLPDEQVDPDPELGDSVVKLRPARISVDQLAAIHIDIEESEAATAKAIEVIDESDLGVEDAELIVGDALDNFMAFYDPTELPFLIELM</sequence>
<reference evidence="1 2" key="1">
    <citation type="submission" date="2019-12" db="EMBL/GenBank/DDBJ databases">
        <title>Corynebacterium sp. nov., isolated from feces of the Anser Albifrons in China.</title>
        <authorList>
            <person name="Liu Q."/>
        </authorList>
    </citation>
    <scope>NUCLEOTIDE SEQUENCE [LARGE SCALE GENOMIC DNA]</scope>
    <source>
        <strain evidence="1 2">4H37-19</strain>
    </source>
</reference>
<name>A0A7H0SMJ8_9CORY</name>